<dbReference type="Proteomes" id="UP000061135">
    <property type="component" value="Chromosome"/>
</dbReference>
<dbReference type="InterPro" id="IPR050983">
    <property type="entry name" value="GST_Omega/HSP26"/>
</dbReference>
<dbReference type="PROSITE" id="PS50405">
    <property type="entry name" value="GST_CTER"/>
    <property type="match status" value="1"/>
</dbReference>
<reference evidence="3 4" key="1">
    <citation type="submission" date="2014-03" db="EMBL/GenBank/DDBJ databases">
        <title>Genome of Polynucleobacter strain MWH-MoK4.</title>
        <authorList>
            <person name="Hahn M.W."/>
        </authorList>
    </citation>
    <scope>NUCLEOTIDE SEQUENCE [LARGE SCALE GENOMIC DNA]</scope>
    <source>
        <strain evidence="3 4">MWH-MoK4</strain>
    </source>
</reference>
<dbReference type="InterPro" id="IPR010987">
    <property type="entry name" value="Glutathione-S-Trfase_C-like"/>
</dbReference>
<accession>A0A0E3ZJ26</accession>
<dbReference type="SUPFAM" id="SSF47616">
    <property type="entry name" value="GST C-terminal domain-like"/>
    <property type="match status" value="1"/>
</dbReference>
<protein>
    <submittedName>
        <fullName evidence="3">Glutathione S-transferase</fullName>
    </submittedName>
</protein>
<dbReference type="AlphaFoldDB" id="A0A0E3ZJ26"/>
<evidence type="ECO:0000259" key="1">
    <source>
        <dbReference type="PROSITE" id="PS50404"/>
    </source>
</evidence>
<dbReference type="EMBL" id="CP007501">
    <property type="protein sequence ID" value="AKD24830.1"/>
    <property type="molecule type" value="Genomic_DNA"/>
</dbReference>
<dbReference type="InterPro" id="IPR036282">
    <property type="entry name" value="Glutathione-S-Trfase_C_sf"/>
</dbReference>
<dbReference type="PANTHER" id="PTHR43968:SF6">
    <property type="entry name" value="GLUTATHIONE S-TRANSFERASE OMEGA"/>
    <property type="match status" value="1"/>
</dbReference>
<dbReference type="SUPFAM" id="SSF52833">
    <property type="entry name" value="Thioredoxin-like"/>
    <property type="match status" value="1"/>
</dbReference>
<dbReference type="STRING" id="1835254.CL55_00004970"/>
<evidence type="ECO:0000313" key="4">
    <source>
        <dbReference type="Proteomes" id="UP000061135"/>
    </source>
</evidence>
<dbReference type="InterPro" id="IPR004046">
    <property type="entry name" value="GST_C"/>
</dbReference>
<proteinExistence type="predicted"/>
<dbReference type="Pfam" id="PF00043">
    <property type="entry name" value="GST_C"/>
    <property type="match status" value="1"/>
</dbReference>
<feature type="domain" description="GST N-terminal" evidence="1">
    <location>
        <begin position="1"/>
        <end position="61"/>
    </location>
</feature>
<dbReference type="InterPro" id="IPR036249">
    <property type="entry name" value="Thioredoxin-like_sf"/>
</dbReference>
<dbReference type="HOGENOM" id="CLU_090620_0_0_4"/>
<keyword evidence="4" id="KW-1185">Reference proteome</keyword>
<dbReference type="PANTHER" id="PTHR43968">
    <property type="match status" value="1"/>
</dbReference>
<dbReference type="Gene3D" id="3.40.30.10">
    <property type="entry name" value="Glutaredoxin"/>
    <property type="match status" value="1"/>
</dbReference>
<dbReference type="PATRIC" id="fig|576611.7.peg.502"/>
<evidence type="ECO:0000313" key="3">
    <source>
        <dbReference type="EMBL" id="AKD24830.1"/>
    </source>
</evidence>
<dbReference type="KEGG" id="pdq:CL55_00004970"/>
<dbReference type="Pfam" id="PF13417">
    <property type="entry name" value="GST_N_3"/>
    <property type="match status" value="1"/>
</dbReference>
<dbReference type="GO" id="GO:0005737">
    <property type="term" value="C:cytoplasm"/>
    <property type="evidence" value="ECO:0007669"/>
    <property type="project" value="TreeGrafter"/>
</dbReference>
<feature type="domain" description="GST C-terminal" evidence="2">
    <location>
        <begin position="58"/>
        <end position="184"/>
    </location>
</feature>
<dbReference type="PROSITE" id="PS50404">
    <property type="entry name" value="GST_NTER"/>
    <property type="match status" value="1"/>
</dbReference>
<dbReference type="InterPro" id="IPR004045">
    <property type="entry name" value="Glutathione_S-Trfase_N"/>
</dbReference>
<gene>
    <name evidence="3" type="ORF">CL55_00004970</name>
</gene>
<sequence length="184" mass="21395">MALKYAGIEYEHREIILRDKPQSMLRVSPKGTVPVLCVDELILDQSLDIMRWALGISDPDGWLEVDQLISIEWLEKNDGPFKTLLDQYKYPERYPHLNREAILNAAIELMLGPMEAALKLNAYLMGNKLSWVDVAIFPFIRQFSMSDQKNFERLPLPNIQNWLGELIESELFNSVMHKHPAWIE</sequence>
<name>A0A0E3ZJ26_9BURK</name>
<dbReference type="Gene3D" id="1.20.1050.10">
    <property type="match status" value="1"/>
</dbReference>
<organism evidence="3 4">
    <name type="scientific">Polynucleobacter duraquae</name>
    <dbReference type="NCBI Taxonomy" id="1835254"/>
    <lineage>
        <taxon>Bacteria</taxon>
        <taxon>Pseudomonadati</taxon>
        <taxon>Pseudomonadota</taxon>
        <taxon>Betaproteobacteria</taxon>
        <taxon>Burkholderiales</taxon>
        <taxon>Burkholderiaceae</taxon>
        <taxon>Polynucleobacter</taxon>
    </lineage>
</organism>
<evidence type="ECO:0000259" key="2">
    <source>
        <dbReference type="PROSITE" id="PS50405"/>
    </source>
</evidence>
<dbReference type="CDD" id="cd03196">
    <property type="entry name" value="GST_C_5"/>
    <property type="match status" value="1"/>
</dbReference>